<dbReference type="InterPro" id="IPR004575">
    <property type="entry name" value="MAT1/Tfb3"/>
</dbReference>
<comment type="caution">
    <text evidence="9">The sequence shown here is derived from an EMBL/GenBank/DDBJ whole genome shotgun (WGS) entry which is preliminary data.</text>
</comment>
<feature type="region of interest" description="Disordered" evidence="7">
    <location>
        <begin position="159"/>
        <end position="178"/>
    </location>
</feature>
<dbReference type="PANTHER" id="PTHR12683:SF13">
    <property type="entry name" value="CDK-ACTIVATING KINASE ASSEMBLY FACTOR MAT1"/>
    <property type="match status" value="1"/>
</dbReference>
<dbReference type="Proteomes" id="UP001642540">
    <property type="component" value="Unassembled WGS sequence"/>
</dbReference>
<organism evidence="9 10">
    <name type="scientific">Orchesella dallaii</name>
    <dbReference type="NCBI Taxonomy" id="48710"/>
    <lineage>
        <taxon>Eukaryota</taxon>
        <taxon>Metazoa</taxon>
        <taxon>Ecdysozoa</taxon>
        <taxon>Arthropoda</taxon>
        <taxon>Hexapoda</taxon>
        <taxon>Collembola</taxon>
        <taxon>Entomobryomorpha</taxon>
        <taxon>Entomobryoidea</taxon>
        <taxon>Orchesellidae</taxon>
        <taxon>Orchesellinae</taxon>
        <taxon>Orchesella</taxon>
    </lineage>
</organism>
<dbReference type="CDD" id="cd16517">
    <property type="entry name" value="RING-HC_MAT1"/>
    <property type="match status" value="1"/>
</dbReference>
<evidence type="ECO:0000256" key="7">
    <source>
        <dbReference type="SAM" id="MobiDB-lite"/>
    </source>
</evidence>
<dbReference type="SUPFAM" id="SSF57850">
    <property type="entry name" value="RING/U-box"/>
    <property type="match status" value="1"/>
</dbReference>
<evidence type="ECO:0000259" key="8">
    <source>
        <dbReference type="PROSITE" id="PS50089"/>
    </source>
</evidence>
<dbReference type="InterPro" id="IPR001841">
    <property type="entry name" value="Znf_RING"/>
</dbReference>
<evidence type="ECO:0000256" key="1">
    <source>
        <dbReference type="ARBA" id="ARBA00004123"/>
    </source>
</evidence>
<dbReference type="InterPro" id="IPR015877">
    <property type="entry name" value="MAT1_centre"/>
</dbReference>
<keyword evidence="4" id="KW-0862">Zinc</keyword>
<evidence type="ECO:0000256" key="5">
    <source>
        <dbReference type="ARBA" id="ARBA00023242"/>
    </source>
</evidence>
<evidence type="ECO:0000256" key="2">
    <source>
        <dbReference type="ARBA" id="ARBA00022723"/>
    </source>
</evidence>
<evidence type="ECO:0000313" key="10">
    <source>
        <dbReference type="Proteomes" id="UP001642540"/>
    </source>
</evidence>
<protein>
    <recommendedName>
        <fullName evidence="8">RING-type domain-containing protein</fullName>
    </recommendedName>
</protein>
<evidence type="ECO:0000256" key="4">
    <source>
        <dbReference type="ARBA" id="ARBA00022833"/>
    </source>
</evidence>
<keyword evidence="2" id="KW-0479">Metal-binding</keyword>
<dbReference type="PROSITE" id="PS00518">
    <property type="entry name" value="ZF_RING_1"/>
    <property type="match status" value="1"/>
</dbReference>
<sequence length="379" mass="42465">MDDNLACPRCKTTKYRNPSLKLMVNTCGHALCDNCVELLFVKGSGACPECNIPLRRSGFRIQLFEDPVVEKEVDIRRRVLRDFTKQESDFPNLREYNDYLEQLETIIFNLVNNIDIIETNKQIEQYKKENKDQITKSRARKPTEILLLEAIIEEENRRSEFRQRESLTSAKEEKLRKQKNHEALIDDLMFLESDAKSIVESHKQAHQTETAAAETKSATAYQSSHLVGNSNLTSNFPSSSGASGAPAPFQQATTFTSGIGFGGSATFLPVPKGLGEVPLFVYKPLVLLIGGPDPPTLEELKYPSSSSSTFLQHIRAASEGEIAGGYHHSIACRRALQDAFMDIAMQPKLLKNRQLFKETELDEGEMVLGKEGDVEMDTS</sequence>
<dbReference type="PANTHER" id="PTHR12683">
    <property type="entry name" value="CDK-ACTIVATING KINASE ASSEMBLY FACTOR MAT1"/>
    <property type="match status" value="1"/>
</dbReference>
<feature type="domain" description="RING-type" evidence="8">
    <location>
        <begin position="7"/>
        <end position="51"/>
    </location>
</feature>
<reference evidence="9 10" key="1">
    <citation type="submission" date="2024-08" db="EMBL/GenBank/DDBJ databases">
        <authorList>
            <person name="Cucini C."/>
            <person name="Frati F."/>
        </authorList>
    </citation>
    <scope>NUCLEOTIDE SEQUENCE [LARGE SCALE GENOMIC DNA]</scope>
</reference>
<gene>
    <name evidence="9" type="ORF">ODALV1_LOCUS22943</name>
</gene>
<dbReference type="EMBL" id="CAXLJM020000076">
    <property type="protein sequence ID" value="CAL8129180.1"/>
    <property type="molecule type" value="Genomic_DNA"/>
</dbReference>
<dbReference type="InterPro" id="IPR057657">
    <property type="entry name" value="MAT1_CAK-anch"/>
</dbReference>
<dbReference type="Pfam" id="PF06391">
    <property type="entry name" value="MAT1"/>
    <property type="match status" value="1"/>
</dbReference>
<dbReference type="Pfam" id="PF17121">
    <property type="entry name" value="zf-C3HC4_5"/>
    <property type="match status" value="1"/>
</dbReference>
<keyword evidence="3 6" id="KW-0863">Zinc-finger</keyword>
<dbReference type="Gene3D" id="3.30.40.10">
    <property type="entry name" value="Zinc/RING finger domain, C3HC4 (zinc finger)"/>
    <property type="match status" value="1"/>
</dbReference>
<dbReference type="SMART" id="SM00184">
    <property type="entry name" value="RING"/>
    <property type="match status" value="1"/>
</dbReference>
<dbReference type="NCBIfam" id="TIGR00570">
    <property type="entry name" value="cdk7"/>
    <property type="match status" value="1"/>
</dbReference>
<dbReference type="Pfam" id="PF25811">
    <property type="entry name" value="CAK-anch_MAT1"/>
    <property type="match status" value="1"/>
</dbReference>
<keyword evidence="5" id="KW-0539">Nucleus</keyword>
<comment type="subcellular location">
    <subcellularLocation>
        <location evidence="1">Nucleus</location>
    </subcellularLocation>
</comment>
<name>A0ABP1RJJ2_9HEXA</name>
<proteinExistence type="predicted"/>
<evidence type="ECO:0000256" key="6">
    <source>
        <dbReference type="PROSITE-ProRule" id="PRU00175"/>
    </source>
</evidence>
<evidence type="ECO:0000256" key="3">
    <source>
        <dbReference type="ARBA" id="ARBA00022771"/>
    </source>
</evidence>
<dbReference type="PROSITE" id="PS50089">
    <property type="entry name" value="ZF_RING_2"/>
    <property type="match status" value="1"/>
</dbReference>
<dbReference type="InterPro" id="IPR017907">
    <property type="entry name" value="Znf_RING_CS"/>
</dbReference>
<dbReference type="InterPro" id="IPR013083">
    <property type="entry name" value="Znf_RING/FYVE/PHD"/>
</dbReference>
<evidence type="ECO:0000313" key="9">
    <source>
        <dbReference type="EMBL" id="CAL8129180.1"/>
    </source>
</evidence>
<accession>A0ABP1RJJ2</accession>
<keyword evidence="10" id="KW-1185">Reference proteome</keyword>